<comment type="caution">
    <text evidence="2">The sequence shown here is derived from an EMBL/GenBank/DDBJ whole genome shotgun (WGS) entry which is preliminary data.</text>
</comment>
<keyword evidence="1" id="KW-1133">Transmembrane helix</keyword>
<sequence length="178" mass="20303">MELVLIFDLLVQIAPVVTSAAAVMVAATVYRYNRYKDKESIVSRSWNEQLAINQACIEYPELAMTAERLISGQLDKNDVEGIHRALYLVFIYLNKVYIMYSSFNSGIISRDELNVESDATLNLLKQDLKITKYALGRGYSDLFQGYCLERMEFLLIENKEMQAFGEFISGLPSDNNDN</sequence>
<keyword evidence="1" id="KW-0472">Membrane</keyword>
<evidence type="ECO:0000256" key="1">
    <source>
        <dbReference type="SAM" id="Phobius"/>
    </source>
</evidence>
<organism evidence="2 3">
    <name type="scientific">Roseibium polysiphoniae</name>
    <dbReference type="NCBI Taxonomy" id="2571221"/>
    <lineage>
        <taxon>Bacteria</taxon>
        <taxon>Pseudomonadati</taxon>
        <taxon>Pseudomonadota</taxon>
        <taxon>Alphaproteobacteria</taxon>
        <taxon>Hyphomicrobiales</taxon>
        <taxon>Stappiaceae</taxon>
        <taxon>Roseibium</taxon>
    </lineage>
</organism>
<reference evidence="2 3" key="1">
    <citation type="submission" date="2020-09" db="EMBL/GenBank/DDBJ databases">
        <title>The genome sequence of type strain Labrenzia polysiphoniae KACC 19711.</title>
        <authorList>
            <person name="Liu Y."/>
        </authorList>
    </citation>
    <scope>NUCLEOTIDE SEQUENCE [LARGE SCALE GENOMIC DNA]</scope>
    <source>
        <strain evidence="2 3">KACC 19711</strain>
    </source>
</reference>
<protein>
    <recommendedName>
        <fullName evidence="4">DUF4760 domain-containing protein</fullName>
    </recommendedName>
</protein>
<name>A0ABR9C948_9HYPH</name>
<feature type="transmembrane region" description="Helical" evidence="1">
    <location>
        <begin position="6"/>
        <end position="30"/>
    </location>
</feature>
<accession>A0ABR9C948</accession>
<evidence type="ECO:0008006" key="4">
    <source>
        <dbReference type="Google" id="ProtNLM"/>
    </source>
</evidence>
<dbReference type="Proteomes" id="UP000615687">
    <property type="component" value="Unassembled WGS sequence"/>
</dbReference>
<evidence type="ECO:0000313" key="2">
    <source>
        <dbReference type="EMBL" id="MBD8875452.1"/>
    </source>
</evidence>
<keyword evidence="1" id="KW-0812">Transmembrane</keyword>
<keyword evidence="3" id="KW-1185">Reference proteome</keyword>
<proteinExistence type="predicted"/>
<dbReference type="EMBL" id="JACYXJ010000002">
    <property type="protein sequence ID" value="MBD8875452.1"/>
    <property type="molecule type" value="Genomic_DNA"/>
</dbReference>
<evidence type="ECO:0000313" key="3">
    <source>
        <dbReference type="Proteomes" id="UP000615687"/>
    </source>
</evidence>
<gene>
    <name evidence="2" type="ORF">IG617_04030</name>
</gene>
<dbReference type="RefSeq" id="WP_192107601.1">
    <property type="nucleotide sequence ID" value="NZ_JACYXJ010000002.1"/>
</dbReference>